<dbReference type="GO" id="GO:0016746">
    <property type="term" value="F:acyltransferase activity"/>
    <property type="evidence" value="ECO:0007669"/>
    <property type="project" value="UniProtKB-KW"/>
</dbReference>
<protein>
    <submittedName>
        <fullName evidence="3">Acyltransferase</fullName>
    </submittedName>
</protein>
<reference evidence="3 4" key="1">
    <citation type="submission" date="2021-02" db="EMBL/GenBank/DDBJ databases">
        <title>De Novo genome assembly of isolated myxobacteria.</title>
        <authorList>
            <person name="Stevens D.C."/>
        </authorList>
    </citation>
    <scope>NUCLEOTIDE SEQUENCE [LARGE SCALE GENOMIC DNA]</scope>
    <source>
        <strain evidence="3 4">SCHIC003</strain>
    </source>
</reference>
<dbReference type="InterPro" id="IPR050623">
    <property type="entry name" value="Glucan_succinyl_AcylTrfase"/>
</dbReference>
<dbReference type="InterPro" id="IPR002656">
    <property type="entry name" value="Acyl_transf_3_dom"/>
</dbReference>
<keyword evidence="3" id="KW-0012">Acyltransferase</keyword>
<feature type="transmembrane region" description="Helical" evidence="1">
    <location>
        <begin position="21"/>
        <end position="41"/>
    </location>
</feature>
<feature type="transmembrane region" description="Helical" evidence="1">
    <location>
        <begin position="338"/>
        <end position="356"/>
    </location>
</feature>
<sequence length="391" mass="44331">MSTPAPFPASPSESHRPDLDWLRVVAILVLHFFHTGMMFNTWDWHLKSPVALPSLEWTMDILHHVRMPLLMVISGVGTALALRHRSVRAFAGDRARRLLVPVLFGMLVVVPPQIYVERVFRGEFQGGYADFYPSVFALVPYPAGSLSWHHLWFVVYLFVYCVLALPLFALLGQPRAKPWLEKLEAWLCRGANGVWLAAPLVLNDLWLHTYPVTHALVDDPQNFGHYGLLFLMGHTLGRAPRLWEVLVERRWVLLGVSAVLFAVMAPENEFPLVPEMLGRGTSQWLFILTALAWARRSIQTRRPWLRYAAERSYPFYILHQTVIIVVGFALLRLPVGPWTLFACVLVSSFLATWVLSEAVARLSWLRPFFGLKARAPRARPAIPAASPGHTA</sequence>
<evidence type="ECO:0000313" key="3">
    <source>
        <dbReference type="EMBL" id="QSQ14310.1"/>
    </source>
</evidence>
<organism evidence="3 4">
    <name type="scientific">Myxococcus landrumensis</name>
    <dbReference type="NCBI Taxonomy" id="2813577"/>
    <lineage>
        <taxon>Bacteria</taxon>
        <taxon>Pseudomonadati</taxon>
        <taxon>Myxococcota</taxon>
        <taxon>Myxococcia</taxon>
        <taxon>Myxococcales</taxon>
        <taxon>Cystobacterineae</taxon>
        <taxon>Myxococcaceae</taxon>
        <taxon>Myxococcus</taxon>
    </lineage>
</organism>
<feature type="transmembrane region" description="Helical" evidence="1">
    <location>
        <begin position="151"/>
        <end position="171"/>
    </location>
</feature>
<feature type="transmembrane region" description="Helical" evidence="1">
    <location>
        <begin position="98"/>
        <end position="116"/>
    </location>
</feature>
<feature type="transmembrane region" description="Helical" evidence="1">
    <location>
        <begin position="315"/>
        <end position="332"/>
    </location>
</feature>
<dbReference type="RefSeq" id="WP_206716097.1">
    <property type="nucleotide sequence ID" value="NZ_CP071091.1"/>
</dbReference>
<keyword evidence="1" id="KW-0472">Membrane</keyword>
<keyword evidence="1" id="KW-1133">Transmembrane helix</keyword>
<name>A0ABX7N6F3_9BACT</name>
<proteinExistence type="predicted"/>
<keyword evidence="4" id="KW-1185">Reference proteome</keyword>
<dbReference type="PANTHER" id="PTHR36927">
    <property type="entry name" value="BLR4337 PROTEIN"/>
    <property type="match status" value="1"/>
</dbReference>
<dbReference type="EMBL" id="CP071091">
    <property type="protein sequence ID" value="QSQ14310.1"/>
    <property type="molecule type" value="Genomic_DNA"/>
</dbReference>
<gene>
    <name evidence="3" type="ORF">JY572_39435</name>
</gene>
<dbReference type="Proteomes" id="UP000663090">
    <property type="component" value="Chromosome"/>
</dbReference>
<accession>A0ABX7N6F3</accession>
<keyword evidence="1" id="KW-0812">Transmembrane</keyword>
<evidence type="ECO:0000259" key="2">
    <source>
        <dbReference type="Pfam" id="PF01757"/>
    </source>
</evidence>
<evidence type="ECO:0000256" key="1">
    <source>
        <dbReference type="SAM" id="Phobius"/>
    </source>
</evidence>
<dbReference type="Pfam" id="PF01757">
    <property type="entry name" value="Acyl_transf_3"/>
    <property type="match status" value="1"/>
</dbReference>
<keyword evidence="3" id="KW-0808">Transferase</keyword>
<feature type="transmembrane region" description="Helical" evidence="1">
    <location>
        <begin position="61"/>
        <end position="82"/>
    </location>
</feature>
<feature type="domain" description="Acyltransferase 3" evidence="2">
    <location>
        <begin position="18"/>
        <end position="356"/>
    </location>
</feature>
<evidence type="ECO:0000313" key="4">
    <source>
        <dbReference type="Proteomes" id="UP000663090"/>
    </source>
</evidence>
<dbReference type="PANTHER" id="PTHR36927:SF3">
    <property type="entry name" value="GLUCANS BIOSYNTHESIS PROTEIN C"/>
    <property type="match status" value="1"/>
</dbReference>